<evidence type="ECO:0000313" key="3">
    <source>
        <dbReference type="Proteomes" id="UP000035661"/>
    </source>
</evidence>
<evidence type="ECO:0000256" key="1">
    <source>
        <dbReference type="SAM" id="MobiDB-lite"/>
    </source>
</evidence>
<dbReference type="RefSeq" id="WP_047791814.1">
    <property type="nucleotide sequence ID" value="NZ_CP011856.1"/>
</dbReference>
<gene>
    <name evidence="2" type="ORF">SERIO_v1c10730</name>
</gene>
<feature type="region of interest" description="Disordered" evidence="1">
    <location>
        <begin position="87"/>
        <end position="119"/>
    </location>
</feature>
<reference evidence="2 3" key="1">
    <citation type="journal article" date="2015" name="Genome Biol. Evol.">
        <title>Found and Lost: The Fates of Horizontally Acquired Genes in Arthropod-Symbiotic Spiroplasma.</title>
        <authorList>
            <person name="Lo W.S."/>
            <person name="Gasparich G.E."/>
            <person name="Kuo C.H."/>
        </authorList>
    </citation>
    <scope>NUCLEOTIDE SEQUENCE [LARGE SCALE GENOMIC DNA]</scope>
    <source>
        <strain evidence="3">TDA-040725-5</strain>
    </source>
</reference>
<evidence type="ECO:0000313" key="2">
    <source>
        <dbReference type="EMBL" id="AKM54626.1"/>
    </source>
</evidence>
<organism evidence="2 3">
    <name type="scientific">Spiroplasma eriocheiris</name>
    <dbReference type="NCBI Taxonomy" id="315358"/>
    <lineage>
        <taxon>Bacteria</taxon>
        <taxon>Bacillati</taxon>
        <taxon>Mycoplasmatota</taxon>
        <taxon>Mollicutes</taxon>
        <taxon>Entomoplasmatales</taxon>
        <taxon>Spiroplasmataceae</taxon>
        <taxon>Spiroplasma</taxon>
    </lineage>
</organism>
<dbReference type="KEGG" id="seri:SERIO_v1c10730"/>
<proteinExistence type="predicted"/>
<dbReference type="PATRIC" id="fig|743698.3.peg.1084"/>
<dbReference type="Proteomes" id="UP000035661">
    <property type="component" value="Chromosome"/>
</dbReference>
<feature type="compositionally biased region" description="Polar residues" evidence="1">
    <location>
        <begin position="106"/>
        <end position="118"/>
    </location>
</feature>
<name>A0A0H3XKZ5_9MOLU</name>
<protein>
    <submittedName>
        <fullName evidence="2">Uncharacterized protein</fullName>
    </submittedName>
</protein>
<sequence>MTKIEEWSNEKLVSLSKNITDEKTKKILNELITLKLNFATIERLLRFKKGLSWEQKKLILHITKEYSNSPTKELPLILAEQESVPTKKELIKPSAKKPVRKDNPKPTFQQKTPVSKQNPEPIVKTENITKQTIPLTKKPKTTNTNQKVAPSRWDKLKVEPNNSETKILKIKTSTVTHKTINIYHLDDNELNLKLREIKNYNQDTIAVVNKNDTLINSASFLPSFTKENRFSLNWFVKTNYKTWNKIK</sequence>
<dbReference type="EMBL" id="CP011856">
    <property type="protein sequence ID" value="AKM54626.1"/>
    <property type="molecule type" value="Genomic_DNA"/>
</dbReference>
<accession>A0A0H3XKZ5</accession>
<reference evidence="3" key="2">
    <citation type="submission" date="2015-06" db="EMBL/GenBank/DDBJ databases">
        <title>Complete genome sequence of Spiroplasma eriocheiris TDA-040725-5 (DSM 21848).</title>
        <authorList>
            <person name="Lo W.-S."/>
            <person name="Kuo C.-H."/>
        </authorList>
    </citation>
    <scope>NUCLEOTIDE SEQUENCE [LARGE SCALE GENOMIC DNA]</scope>
    <source>
        <strain evidence="3">TDA-040725-5</strain>
    </source>
</reference>
<dbReference type="AlphaFoldDB" id="A0A0H3XKZ5"/>
<keyword evidence="3" id="KW-1185">Reference proteome</keyword>